<dbReference type="RefSeq" id="WP_124977924.1">
    <property type="nucleotide sequence ID" value="NZ_BFFP01000039.1"/>
</dbReference>
<dbReference type="Pfam" id="PF07143">
    <property type="entry name" value="CrtC"/>
    <property type="match status" value="1"/>
</dbReference>
<organism evidence="2 3">
    <name type="scientific">Ligilactobacillus salitolerans</name>
    <dbReference type="NCBI Taxonomy" id="1808352"/>
    <lineage>
        <taxon>Bacteria</taxon>
        <taxon>Bacillati</taxon>
        <taxon>Bacillota</taxon>
        <taxon>Bacilli</taxon>
        <taxon>Lactobacillales</taxon>
        <taxon>Lactobacillaceae</taxon>
        <taxon>Ligilactobacillus</taxon>
    </lineage>
</organism>
<evidence type="ECO:0000313" key="2">
    <source>
        <dbReference type="EMBL" id="GBG95538.1"/>
    </source>
</evidence>
<dbReference type="AlphaFoldDB" id="A0A401IVJ7"/>
<dbReference type="InterPro" id="IPR023374">
    <property type="entry name" value="AttH-like_dom_sf"/>
</dbReference>
<dbReference type="Gene3D" id="2.40.370.10">
    <property type="entry name" value="AttH-like domain"/>
    <property type="match status" value="1"/>
</dbReference>
<dbReference type="InterPro" id="IPR010791">
    <property type="entry name" value="AttH_dom"/>
</dbReference>
<dbReference type="OrthoDB" id="5491608at2"/>
<sequence>MAKARIMDQPADYKKLGIDPKQVQTWEDGRRDNNAPGTSEVWYFDAILDDGSKAVFYFHPKSPYKLQEDGDHPDIGILITAPDGKTYGQQIIDYPAEDSHFGTEKCDVQVGPHSVVGDFKDYEIHIDPVAQVAADLHFHALVKPFRQGNKGIITMGDHDEYHYTDLSVVKNEVTGTLTYDGATHKVTGSGYHDHQWVNISPIVAWHHWLWGHLYTENYTVLIYDFVAAEQFDFTPVPFFGVMDNKTGEVVFQTDGHFTRQTELEQQPTIKKAFPKKSSYTFTNEDGSSVKFTTEWKQELEVRNMYWGASEQQRAAYDQMGIQPGYMRYFADGTLSFEKDGTSVNESGTMIYEYNYGGKEDPRAHV</sequence>
<keyword evidence="3" id="KW-1185">Reference proteome</keyword>
<name>A0A401IVJ7_9LACO</name>
<dbReference type="Proteomes" id="UP000286848">
    <property type="component" value="Unassembled WGS sequence"/>
</dbReference>
<protein>
    <recommendedName>
        <fullName evidence="1">AttH domain-containing protein</fullName>
    </recommendedName>
</protein>
<evidence type="ECO:0000313" key="3">
    <source>
        <dbReference type="Proteomes" id="UP000286848"/>
    </source>
</evidence>
<reference evidence="2 3" key="1">
    <citation type="journal article" date="2019" name="Int. J. Syst. Evol. Microbiol.">
        <title>Lactobacillus salitolerans sp. nov., a novel lactic acid bacterium isolated from spent mushroom substrates.</title>
        <authorList>
            <person name="Tohno M."/>
            <person name="Tanizawa Y."/>
            <person name="Kojima Y."/>
            <person name="Sakamoto M."/>
            <person name="Nakamura Y."/>
            <person name="Ohkuma M."/>
            <person name="Kobayashi H."/>
        </authorList>
    </citation>
    <scope>NUCLEOTIDE SEQUENCE [LARGE SCALE GENOMIC DNA]</scope>
    <source>
        <strain evidence="2 3">YK43</strain>
    </source>
</reference>
<gene>
    <name evidence="2" type="ORF">LFYK43_19970</name>
</gene>
<evidence type="ECO:0000259" key="1">
    <source>
        <dbReference type="Pfam" id="PF07143"/>
    </source>
</evidence>
<accession>A0A401IVJ7</accession>
<dbReference type="EMBL" id="BFFP01000039">
    <property type="protein sequence ID" value="GBG95538.1"/>
    <property type="molecule type" value="Genomic_DNA"/>
</dbReference>
<proteinExistence type="predicted"/>
<dbReference type="SUPFAM" id="SSF159245">
    <property type="entry name" value="AttH-like"/>
    <property type="match status" value="1"/>
</dbReference>
<feature type="domain" description="AttH" evidence="1">
    <location>
        <begin position="119"/>
        <end position="196"/>
    </location>
</feature>
<comment type="caution">
    <text evidence="2">The sequence shown here is derived from an EMBL/GenBank/DDBJ whole genome shotgun (WGS) entry which is preliminary data.</text>
</comment>